<evidence type="ECO:0000313" key="2">
    <source>
        <dbReference type="Proteomes" id="UP001154322"/>
    </source>
</evidence>
<accession>A0ABM9G3S7</accession>
<name>A0ABM9G3S7_9BACL</name>
<organism evidence="1 2">
    <name type="scientific">Paenibacillus melissococcoides</name>
    <dbReference type="NCBI Taxonomy" id="2912268"/>
    <lineage>
        <taxon>Bacteria</taxon>
        <taxon>Bacillati</taxon>
        <taxon>Bacillota</taxon>
        <taxon>Bacilli</taxon>
        <taxon>Bacillales</taxon>
        <taxon>Paenibacillaceae</taxon>
        <taxon>Paenibacillus</taxon>
    </lineage>
</organism>
<gene>
    <name evidence="1" type="ORF">WJ0W_003579</name>
</gene>
<reference evidence="1" key="1">
    <citation type="submission" date="2022-06" db="EMBL/GenBank/DDBJ databases">
        <authorList>
            <person name="Dietemann V."/>
            <person name="Ory F."/>
            <person name="Dainat B."/>
            <person name="Oberhansli S."/>
        </authorList>
    </citation>
    <scope>NUCLEOTIDE SEQUENCE</scope>
    <source>
        <strain evidence="1">Ena-SAMPLE-TAB-26-04-2022-14:26:32:270-5432</strain>
    </source>
</reference>
<keyword evidence="2" id="KW-1185">Reference proteome</keyword>
<proteinExistence type="predicted"/>
<dbReference type="EMBL" id="CALYLO010000005">
    <property type="protein sequence ID" value="CAH8246344.1"/>
    <property type="molecule type" value="Genomic_DNA"/>
</dbReference>
<sequence>MKKPSRLSLLIGELTLEQAVTLYDLHRIAIPCEDGTPVEDMIEEDALYAVV</sequence>
<protein>
    <submittedName>
        <fullName evidence="1">Uncharacterized protein</fullName>
    </submittedName>
</protein>
<dbReference type="Proteomes" id="UP001154322">
    <property type="component" value="Unassembled WGS sequence"/>
</dbReference>
<dbReference type="RefSeq" id="WP_261945071.1">
    <property type="nucleotide sequence ID" value="NZ_AP031286.1"/>
</dbReference>
<comment type="caution">
    <text evidence="1">The sequence shown here is derived from an EMBL/GenBank/DDBJ whole genome shotgun (WGS) entry which is preliminary data.</text>
</comment>
<evidence type="ECO:0000313" key="1">
    <source>
        <dbReference type="EMBL" id="CAH8246344.1"/>
    </source>
</evidence>